<reference evidence="1 2" key="1">
    <citation type="submission" date="2020-03" db="EMBL/GenBank/DDBJ databases">
        <title>Soil Listeria distribution.</title>
        <authorList>
            <person name="Liao J."/>
            <person name="Wiedmann M."/>
        </authorList>
    </citation>
    <scope>NUCLEOTIDE SEQUENCE [LARGE SCALE GENOMIC DNA]</scope>
    <source>
        <strain evidence="1 2">FSL L7-0054</strain>
    </source>
</reference>
<gene>
    <name evidence="1" type="ORF">HCB69_15315</name>
</gene>
<proteinExistence type="predicted"/>
<dbReference type="Proteomes" id="UP000585696">
    <property type="component" value="Unassembled WGS sequence"/>
</dbReference>
<evidence type="ECO:0000313" key="2">
    <source>
        <dbReference type="Proteomes" id="UP000585696"/>
    </source>
</evidence>
<name>A0A842FLP8_9LIST</name>
<dbReference type="RefSeq" id="WP_185655440.1">
    <property type="nucleotide sequence ID" value="NZ_JAARUK010000003.1"/>
</dbReference>
<comment type="caution">
    <text evidence="1">The sequence shown here is derived from an EMBL/GenBank/DDBJ whole genome shotgun (WGS) entry which is preliminary data.</text>
</comment>
<dbReference type="EMBL" id="JAARZS010000057">
    <property type="protein sequence ID" value="MBC2285742.1"/>
    <property type="molecule type" value="Genomic_DNA"/>
</dbReference>
<organism evidence="1 2">
    <name type="scientific">Listeria booriae</name>
    <dbReference type="NCBI Taxonomy" id="1552123"/>
    <lineage>
        <taxon>Bacteria</taxon>
        <taxon>Bacillati</taxon>
        <taxon>Bacillota</taxon>
        <taxon>Bacilli</taxon>
        <taxon>Bacillales</taxon>
        <taxon>Listeriaceae</taxon>
        <taxon>Listeria</taxon>
    </lineage>
</organism>
<sequence>MGFKAAGIPDEKIYQTLSSSGVQTFNKFPTAQEMKDCKFHFFEFERDGIEKGDTPSAFIERINVLYVFPSGLNEAPDLTEVLEALILTGLQVRDSDEGTIKFKDTQKEYTTYSIIVTRPRMYLRELKS</sequence>
<protein>
    <submittedName>
        <fullName evidence="1">Uncharacterized protein</fullName>
    </submittedName>
</protein>
<evidence type="ECO:0000313" key="1">
    <source>
        <dbReference type="EMBL" id="MBC2285742.1"/>
    </source>
</evidence>
<accession>A0A842FLP8</accession>
<dbReference type="AlphaFoldDB" id="A0A842FLP8"/>